<name>A0A1G6L2T6_9GAMM</name>
<dbReference type="Proteomes" id="UP000199467">
    <property type="component" value="Unassembled WGS sequence"/>
</dbReference>
<sequence length="191" mass="21088">MSLITWNGLKPPPSENVSNSYSGVRYLFREIWNHLPVWLGVFNLLSMAFMAMAFFTPSRTVYVLAAGFPLFWTTLYFYARFSTDAVRTKTAGIRTLKIILACLALLLVIAGFVRPMVGNNVVTPIADFYPGAQVQLDAAHSIVGSDGNPILDATGIALQQSRPMIAPDGRQYKVEGKLLIDVPKKRALATY</sequence>
<proteinExistence type="predicted"/>
<gene>
    <name evidence="1" type="ORF">SAMN05216576_102348</name>
</gene>
<evidence type="ECO:0000313" key="2">
    <source>
        <dbReference type="Proteomes" id="UP000199467"/>
    </source>
</evidence>
<dbReference type="EMBL" id="FMZQ01000002">
    <property type="protein sequence ID" value="SDC37388.1"/>
    <property type="molecule type" value="Genomic_DNA"/>
</dbReference>
<keyword evidence="2" id="KW-1185">Reference proteome</keyword>
<dbReference type="RefSeq" id="WP_055646740.1">
    <property type="nucleotide sequence ID" value="NZ_FMZQ01000002.1"/>
</dbReference>
<protein>
    <submittedName>
        <fullName evidence="1">Uncharacterized protein</fullName>
    </submittedName>
</protein>
<accession>A0A1G6L2T6</accession>
<reference evidence="2" key="1">
    <citation type="submission" date="2016-10" db="EMBL/GenBank/DDBJ databases">
        <authorList>
            <person name="Varghese N."/>
            <person name="Submissions S."/>
        </authorList>
    </citation>
    <scope>NUCLEOTIDE SEQUENCE [LARGE SCALE GENOMIC DNA]</scope>
    <source>
        <strain evidence="2">DSM 26382</strain>
    </source>
</reference>
<dbReference type="AlphaFoldDB" id="A0A1G6L2T6"/>
<organism evidence="1 2">
    <name type="scientific">Ectopseudomonas chengduensis</name>
    <dbReference type="NCBI Taxonomy" id="489632"/>
    <lineage>
        <taxon>Bacteria</taxon>
        <taxon>Pseudomonadati</taxon>
        <taxon>Pseudomonadota</taxon>
        <taxon>Gammaproteobacteria</taxon>
        <taxon>Pseudomonadales</taxon>
        <taxon>Pseudomonadaceae</taxon>
        <taxon>Ectopseudomonas</taxon>
    </lineage>
</organism>
<evidence type="ECO:0000313" key="1">
    <source>
        <dbReference type="EMBL" id="SDC37388.1"/>
    </source>
</evidence>